<evidence type="ECO:0000313" key="8">
    <source>
        <dbReference type="EMBL" id="MBO2989314.1"/>
    </source>
</evidence>
<dbReference type="InterPro" id="IPR000711">
    <property type="entry name" value="ATPase_OSCP/dsu"/>
</dbReference>
<evidence type="ECO:0000256" key="4">
    <source>
        <dbReference type="ARBA" id="ARBA00023065"/>
    </source>
</evidence>
<comment type="function">
    <text evidence="7">This protein is part of the stalk that links CF(0) to CF(1). It either transmits conformational changes from CF(0) to CF(1) or is implicated in proton conduction.</text>
</comment>
<dbReference type="Pfam" id="PF00213">
    <property type="entry name" value="OSCP"/>
    <property type="match status" value="1"/>
</dbReference>
<dbReference type="Proteomes" id="UP000668403">
    <property type="component" value="Unassembled WGS sequence"/>
</dbReference>
<keyword evidence="7" id="KW-1003">Cell membrane</keyword>
<evidence type="ECO:0000256" key="1">
    <source>
        <dbReference type="ARBA" id="ARBA00004370"/>
    </source>
</evidence>
<comment type="caution">
    <text evidence="8">The sequence shown here is derived from an EMBL/GenBank/DDBJ whole genome shotgun (WGS) entry which is preliminary data.</text>
</comment>
<dbReference type="RefSeq" id="WP_208237435.1">
    <property type="nucleotide sequence ID" value="NZ_BAAAQU010000001.1"/>
</dbReference>
<dbReference type="GO" id="GO:0045259">
    <property type="term" value="C:proton-transporting ATP synthase complex"/>
    <property type="evidence" value="ECO:0007669"/>
    <property type="project" value="UniProtKB-KW"/>
</dbReference>
<evidence type="ECO:0000256" key="6">
    <source>
        <dbReference type="ARBA" id="ARBA00023310"/>
    </source>
</evidence>
<dbReference type="PANTHER" id="PTHR11910">
    <property type="entry name" value="ATP SYNTHASE DELTA CHAIN"/>
    <property type="match status" value="1"/>
</dbReference>
<keyword evidence="9" id="KW-1185">Reference proteome</keyword>
<organism evidence="8 9">
    <name type="scientific">Leucobacter tardus</name>
    <dbReference type="NCBI Taxonomy" id="501483"/>
    <lineage>
        <taxon>Bacteria</taxon>
        <taxon>Bacillati</taxon>
        <taxon>Actinomycetota</taxon>
        <taxon>Actinomycetes</taxon>
        <taxon>Micrococcales</taxon>
        <taxon>Microbacteriaceae</taxon>
        <taxon>Leucobacter</taxon>
    </lineage>
</organism>
<dbReference type="GO" id="GO:0046933">
    <property type="term" value="F:proton-transporting ATP synthase activity, rotational mechanism"/>
    <property type="evidence" value="ECO:0007669"/>
    <property type="project" value="UniProtKB-UniRule"/>
</dbReference>
<comment type="similarity">
    <text evidence="7">Belongs to the ATPase delta chain family.</text>
</comment>
<evidence type="ECO:0000256" key="5">
    <source>
        <dbReference type="ARBA" id="ARBA00023136"/>
    </source>
</evidence>
<dbReference type="PRINTS" id="PR00125">
    <property type="entry name" value="ATPASEDELTA"/>
</dbReference>
<dbReference type="AlphaFoldDB" id="A0A939QI82"/>
<reference evidence="8" key="1">
    <citation type="submission" date="2021-03" db="EMBL/GenBank/DDBJ databases">
        <title>Leucobacter chromiisoli sp. nov., isolated from chromium-containing soil of chemical plant.</title>
        <authorList>
            <person name="Xu Z."/>
        </authorList>
    </citation>
    <scope>NUCLEOTIDE SEQUENCE</scope>
    <source>
        <strain evidence="8">K 70/01</strain>
    </source>
</reference>
<evidence type="ECO:0000256" key="3">
    <source>
        <dbReference type="ARBA" id="ARBA00022781"/>
    </source>
</evidence>
<evidence type="ECO:0000256" key="2">
    <source>
        <dbReference type="ARBA" id="ARBA00022448"/>
    </source>
</evidence>
<dbReference type="HAMAP" id="MF_01416">
    <property type="entry name" value="ATP_synth_delta_bact"/>
    <property type="match status" value="1"/>
</dbReference>
<comment type="function">
    <text evidence="7">F(1)F(0) ATP synthase produces ATP from ADP in the presence of a proton or sodium gradient. F-type ATPases consist of two structural domains, F(1) containing the extramembraneous catalytic core and F(0) containing the membrane proton channel, linked together by a central stalk and a peripheral stalk. During catalysis, ATP synthesis in the catalytic domain of F(1) is coupled via a rotary mechanism of the central stalk subunits to proton translocation.</text>
</comment>
<keyword evidence="2 7" id="KW-0813">Transport</keyword>
<keyword evidence="7" id="KW-0139">CF(1)</keyword>
<gene>
    <name evidence="7" type="primary">atpH</name>
    <name evidence="8" type="ORF">J4H85_04795</name>
</gene>
<keyword evidence="3 7" id="KW-0375">Hydrogen ion transport</keyword>
<keyword evidence="5 7" id="KW-0472">Membrane</keyword>
<protein>
    <recommendedName>
        <fullName evidence="7">ATP synthase subunit delta</fullName>
    </recommendedName>
    <alternativeName>
        <fullName evidence="7">ATP synthase F(1) sector subunit delta</fullName>
    </alternativeName>
    <alternativeName>
        <fullName evidence="7">F-type ATPase subunit delta</fullName>
        <shortName evidence="7">F-ATPase subunit delta</shortName>
    </alternativeName>
</protein>
<dbReference type="EMBL" id="JAGFBF010000002">
    <property type="protein sequence ID" value="MBO2989314.1"/>
    <property type="molecule type" value="Genomic_DNA"/>
</dbReference>
<evidence type="ECO:0000256" key="7">
    <source>
        <dbReference type="HAMAP-Rule" id="MF_01416"/>
    </source>
</evidence>
<keyword evidence="6 7" id="KW-0066">ATP synthesis</keyword>
<evidence type="ECO:0000313" key="9">
    <source>
        <dbReference type="Proteomes" id="UP000668403"/>
    </source>
</evidence>
<dbReference type="NCBIfam" id="NF009967">
    <property type="entry name" value="PRK13430.1"/>
    <property type="match status" value="1"/>
</dbReference>
<comment type="subcellular location">
    <subcellularLocation>
        <location evidence="7">Cell membrane</location>
        <topology evidence="7">Peripheral membrane protein</topology>
    </subcellularLocation>
    <subcellularLocation>
        <location evidence="1">Membrane</location>
    </subcellularLocation>
</comment>
<dbReference type="NCBIfam" id="TIGR01145">
    <property type="entry name" value="ATP_synt_delta"/>
    <property type="match status" value="1"/>
</dbReference>
<accession>A0A939QI82</accession>
<sequence>MGSASREALSQARAALTDQVAAGTGSELLRASAQIEANPAFAAVLGDPSAEVAGKTRLVERVFAGASADARAILVAAVTARWSTVGEFIAGVEELGLRAEARHAAELSDELLAAADVIDGSHELQLNLGSKLAAPEKKVALAERLFAGKLSAVAVTVVSHLVANPRGRRVDVALRSAAQVAADERGTELATVTVAAPLSSAQHDRLARLLAESAGRSVKITTVVDPTVIGGVRIQLADDVIDGSVRARLDDLRQKLAG</sequence>
<dbReference type="GO" id="GO:0005886">
    <property type="term" value="C:plasma membrane"/>
    <property type="evidence" value="ECO:0007669"/>
    <property type="project" value="UniProtKB-SubCell"/>
</dbReference>
<proteinExistence type="inferred from homology"/>
<keyword evidence="4 7" id="KW-0406">Ion transport</keyword>
<name>A0A939QI82_9MICO</name>